<feature type="domain" description="SAP" evidence="1">
    <location>
        <begin position="589"/>
        <end position="623"/>
    </location>
</feature>
<organism evidence="2 3">
    <name type="scientific">Sander lucioperca</name>
    <name type="common">Pike-perch</name>
    <name type="synonym">Perca lucioperca</name>
    <dbReference type="NCBI Taxonomy" id="283035"/>
    <lineage>
        <taxon>Eukaryota</taxon>
        <taxon>Metazoa</taxon>
        <taxon>Chordata</taxon>
        <taxon>Craniata</taxon>
        <taxon>Vertebrata</taxon>
        <taxon>Euteleostomi</taxon>
        <taxon>Actinopterygii</taxon>
        <taxon>Neopterygii</taxon>
        <taxon>Teleostei</taxon>
        <taxon>Neoteleostei</taxon>
        <taxon>Acanthomorphata</taxon>
        <taxon>Eupercaria</taxon>
        <taxon>Perciformes</taxon>
        <taxon>Percoidei</taxon>
        <taxon>Percidae</taxon>
        <taxon>Luciopercinae</taxon>
        <taxon>Sander</taxon>
    </lineage>
</organism>
<sequence>RSGSSGHFHCPFCLKTTIKRQAILRHLQICRPPLHDAQLDADADCREMGINSQTEECKGLKSLFIFRGHIYRQHTDKAVRDITANSHLDAVCIDEKNGIYAVKKSFLGPFMPLHVQKKTWGKEHQIKCESSECQQASDFAVRSGLKTFLCHHVRSLDYCSANATDTVLSEETLTDMVENKWFGENRKRQCLQLQSQAATASVPVSVNVTLKSELKRYISVYEPNVSYYSRLGRVVVIYNKTMNTWHCPCSKPRMSCIHKYVAKWHLFETQRHLFRKVRSTERTSKTTEHELLSENTGITYPPEDDRLKKMVSYIYSSKKYPSVLPDNVLSVRNEDCPMQLIPLETVCSACPGNIVLGPPLLITSQAQIVSLTGVLKGLSTYCKECGQCGMLYRYQEYKDGLHNFDDGVILTFNLCMFLRNSLQAHTAVGRVFDALEETLKTALPSRDRLLHAYLHFEALTAHEYKYSCVNCGNFPPVVVMDLHKKGVFSMPFSDIEPVPEDFTGEVNVEDFWDSVSLEMIARGLTSSKCSRKNPFTVHPSYHFWAPWIGRGTRRSNTVLNTEFLKAQGPRNSAEADDINITEDRLSNELMNLKVDAVRTLCKECGVDPCGSKIDLILRLRTEMQNRQAYDKVFQKIWGASGGLAAIMCPCGVLYSLKFNIRAEGPRDFADMLLSWKHMPNISVYDFARGLVNHTNVRVPENPPFQPNEGRLAPPTPENIQAAKNRTLKTHLPWLLEPNTENFEDDSHPVTKSSQHYVLCDKLHEGNSKDEKDILRRIEHVPELAGQLNSQVAEQFFAKMRKNNYFINNMSPSAHIFLVRNIVHHHNEKKERQTIEKMKRNVRNVSITLDTLGKAVAERNYHSMRHKITSMFLNLQRLQTKYYRNYFHIRLQYALQITRSCLKDILLEVVLQDGDKALMTLALVCSSFRDIVTDENFRERAHFLWLDSVTNWSRFSSKYQKEFRTMYSVLNCSQCYCPYKSYVGRGRRGELWGIYCEDPHPGFCSHFCQQTAGF</sequence>
<protein>
    <recommendedName>
        <fullName evidence="1">SAP domain-containing protein</fullName>
    </recommendedName>
</protein>
<dbReference type="InterPro" id="IPR041300">
    <property type="entry name" value="CxC7"/>
</dbReference>
<evidence type="ECO:0000313" key="2">
    <source>
        <dbReference type="Ensembl" id="ENSSLUP00000046599.1"/>
    </source>
</evidence>
<dbReference type="PROSITE" id="PS50800">
    <property type="entry name" value="SAP"/>
    <property type="match status" value="1"/>
</dbReference>
<evidence type="ECO:0000259" key="1">
    <source>
        <dbReference type="PROSITE" id="PS50800"/>
    </source>
</evidence>
<reference evidence="2" key="2">
    <citation type="submission" date="2025-09" db="UniProtKB">
        <authorList>
            <consortium name="Ensembl"/>
        </authorList>
    </citation>
    <scope>IDENTIFICATION</scope>
</reference>
<keyword evidence="3" id="KW-1185">Reference proteome</keyword>
<dbReference type="Pfam" id="PF18717">
    <property type="entry name" value="CxC4"/>
    <property type="match status" value="1"/>
</dbReference>
<evidence type="ECO:0000313" key="3">
    <source>
        <dbReference type="Proteomes" id="UP000694568"/>
    </source>
</evidence>
<dbReference type="Proteomes" id="UP000694568">
    <property type="component" value="Unplaced"/>
</dbReference>
<dbReference type="Pfam" id="PF18866">
    <property type="entry name" value="CxC7"/>
    <property type="match status" value="1"/>
</dbReference>
<dbReference type="PANTHER" id="PTHR17609">
    <property type="entry name" value="HMG DOMAIN-CONTAINING PROTEIN 3"/>
    <property type="match status" value="1"/>
</dbReference>
<dbReference type="AlphaFoldDB" id="A0A8C9ZZ16"/>
<accession>A0A8C9ZZ16</accession>
<dbReference type="GeneTree" id="ENSGT00390000006983"/>
<dbReference type="InterPro" id="IPR040648">
    <property type="entry name" value="HMGXB3_CxC4"/>
</dbReference>
<reference evidence="2" key="1">
    <citation type="submission" date="2025-08" db="UniProtKB">
        <authorList>
            <consortium name="Ensembl"/>
        </authorList>
    </citation>
    <scope>IDENTIFICATION</scope>
</reference>
<name>A0A8C9ZZ16_SANLU</name>
<dbReference type="InterPro" id="IPR039598">
    <property type="entry name" value="HMGXB3"/>
</dbReference>
<dbReference type="InterPro" id="IPR003034">
    <property type="entry name" value="SAP_dom"/>
</dbReference>
<dbReference type="Ensembl" id="ENSSLUT00000048033.1">
    <property type="protein sequence ID" value="ENSSLUP00000046599.1"/>
    <property type="gene ID" value="ENSSLUG00000020516.1"/>
</dbReference>
<proteinExistence type="predicted"/>
<dbReference type="PANTHER" id="PTHR17609:SF3">
    <property type="entry name" value="SAP DOMAIN-CONTAINING PROTEIN"/>
    <property type="match status" value="1"/>
</dbReference>